<evidence type="ECO:0000313" key="4">
    <source>
        <dbReference type="EMBL" id="VAX38923.1"/>
    </source>
</evidence>
<evidence type="ECO:0000259" key="2">
    <source>
        <dbReference type="Pfam" id="PF00669"/>
    </source>
</evidence>
<dbReference type="InterPro" id="IPR046358">
    <property type="entry name" value="Flagellin_C"/>
</dbReference>
<dbReference type="PANTHER" id="PTHR42792">
    <property type="entry name" value="FLAGELLIN"/>
    <property type="match status" value="1"/>
</dbReference>
<dbReference type="GO" id="GO:0005198">
    <property type="term" value="F:structural molecule activity"/>
    <property type="evidence" value="ECO:0007669"/>
    <property type="project" value="InterPro"/>
</dbReference>
<feature type="domain" description="Flagellin C-terminal" evidence="3">
    <location>
        <begin position="183"/>
        <end position="254"/>
    </location>
</feature>
<proteinExistence type="predicted"/>
<dbReference type="Gene3D" id="6.10.10.10">
    <property type="entry name" value="Flagellar export chaperone, C-terminal domain"/>
    <property type="match status" value="1"/>
</dbReference>
<organism evidence="4">
    <name type="scientific">hydrothermal vent metagenome</name>
    <dbReference type="NCBI Taxonomy" id="652676"/>
    <lineage>
        <taxon>unclassified sequences</taxon>
        <taxon>metagenomes</taxon>
        <taxon>ecological metagenomes</taxon>
    </lineage>
</organism>
<dbReference type="PANTHER" id="PTHR42792:SF2">
    <property type="entry name" value="FLAGELLIN"/>
    <property type="match status" value="1"/>
</dbReference>
<evidence type="ECO:0000259" key="3">
    <source>
        <dbReference type="Pfam" id="PF00700"/>
    </source>
</evidence>
<reference evidence="4" key="1">
    <citation type="submission" date="2018-06" db="EMBL/GenBank/DDBJ databases">
        <authorList>
            <person name="Zhirakovskaya E."/>
        </authorList>
    </citation>
    <scope>NUCLEOTIDE SEQUENCE</scope>
</reference>
<dbReference type="InterPro" id="IPR001029">
    <property type="entry name" value="Flagellin_N"/>
</dbReference>
<keyword evidence="4" id="KW-0282">Flagellum</keyword>
<dbReference type="Gene3D" id="1.20.1330.10">
    <property type="entry name" value="f41 fragment of flagellin, N-terminal domain"/>
    <property type="match status" value="1"/>
</dbReference>
<dbReference type="Pfam" id="PF00669">
    <property type="entry name" value="Flagellin_N"/>
    <property type="match status" value="1"/>
</dbReference>
<accession>A0A3B1DPY5</accession>
<keyword evidence="1" id="KW-0975">Bacterial flagellum</keyword>
<protein>
    <submittedName>
        <fullName evidence="4">Flagellin protein FlaA</fullName>
    </submittedName>
</protein>
<keyword evidence="4" id="KW-0966">Cell projection</keyword>
<dbReference type="GO" id="GO:0009288">
    <property type="term" value="C:bacterial-type flagellum"/>
    <property type="evidence" value="ECO:0007669"/>
    <property type="project" value="InterPro"/>
</dbReference>
<keyword evidence="4" id="KW-0969">Cilium</keyword>
<sequence>MFMPLGIPKPNIFAGLQPLRANERLMDRSMQRLATGKMINSGKDNPAGLITGEQLKAAIRALDAESRALEREASYLATKDGSLAATGDMLVELRGLAVEAANTGAMSEAEREALDIEAASIVRAIEHTTGAAVFAGEKVFEGSLTSELGGVEVEEGGETTSYSLADVGRGVSLLDDAALVEQIAAQAISDLATMRSEIGATIANEIEPRSRSINTEMINLTKAKSMIIDTDYAAETAALVRADLLTQASRFLVSLDSRNSSMALDLLAGAARN</sequence>
<dbReference type="EMBL" id="UOGK01000170">
    <property type="protein sequence ID" value="VAX38923.1"/>
    <property type="molecule type" value="Genomic_DNA"/>
</dbReference>
<dbReference type="InterPro" id="IPR042187">
    <property type="entry name" value="Flagellin_C_sub2"/>
</dbReference>
<gene>
    <name evidence="4" type="ORF">MNBD_PLANCTO03-835</name>
</gene>
<dbReference type="Pfam" id="PF00700">
    <property type="entry name" value="Flagellin_C"/>
    <property type="match status" value="1"/>
</dbReference>
<feature type="domain" description="Flagellin N-terminal" evidence="2">
    <location>
        <begin position="18"/>
        <end position="144"/>
    </location>
</feature>
<dbReference type="InterPro" id="IPR001492">
    <property type="entry name" value="Flagellin"/>
</dbReference>
<evidence type="ECO:0000256" key="1">
    <source>
        <dbReference type="ARBA" id="ARBA00023143"/>
    </source>
</evidence>
<dbReference type="SUPFAM" id="SSF64518">
    <property type="entry name" value="Phase 1 flagellin"/>
    <property type="match status" value="1"/>
</dbReference>
<dbReference type="AlphaFoldDB" id="A0A3B1DPY5"/>
<name>A0A3B1DPY5_9ZZZZ</name>